<dbReference type="Proteomes" id="UP000094569">
    <property type="component" value="Unassembled WGS sequence"/>
</dbReference>
<dbReference type="CDD" id="cd09276">
    <property type="entry name" value="Rnase_HI_RT_non_LTR"/>
    <property type="match status" value="1"/>
</dbReference>
<protein>
    <recommendedName>
        <fullName evidence="2">RNase H type-1 domain-containing protein</fullName>
    </recommendedName>
</protein>
<dbReference type="InterPro" id="IPR002156">
    <property type="entry name" value="RNaseH_domain"/>
</dbReference>
<dbReference type="OrthoDB" id="4508874at2759"/>
<comment type="similarity">
    <text evidence="1">Belongs to the RNase H family.</text>
</comment>
<dbReference type="InterPro" id="IPR036397">
    <property type="entry name" value="RNaseH_sf"/>
</dbReference>
<evidence type="ECO:0000313" key="4">
    <source>
        <dbReference type="Proteomes" id="UP000094569"/>
    </source>
</evidence>
<dbReference type="PROSITE" id="PS50879">
    <property type="entry name" value="RNASE_H_1"/>
    <property type="match status" value="1"/>
</dbReference>
<keyword evidence="4" id="KW-1185">Reference proteome</keyword>
<organism evidence="3 4">
    <name type="scientific">Aspergillus cristatus</name>
    <name type="common">Chinese Fuzhuan brick tea-fermentation fungus</name>
    <name type="synonym">Eurotium cristatum</name>
    <dbReference type="NCBI Taxonomy" id="573508"/>
    <lineage>
        <taxon>Eukaryota</taxon>
        <taxon>Fungi</taxon>
        <taxon>Dikarya</taxon>
        <taxon>Ascomycota</taxon>
        <taxon>Pezizomycotina</taxon>
        <taxon>Eurotiomycetes</taxon>
        <taxon>Eurotiomycetidae</taxon>
        <taxon>Eurotiales</taxon>
        <taxon>Aspergillaceae</taxon>
        <taxon>Aspergillus</taxon>
        <taxon>Aspergillus subgen. Aspergillus</taxon>
    </lineage>
</organism>
<dbReference type="AlphaFoldDB" id="A0A1E3B1U8"/>
<dbReference type="GO" id="GO:0043137">
    <property type="term" value="P:DNA replication, removal of RNA primer"/>
    <property type="evidence" value="ECO:0007669"/>
    <property type="project" value="TreeGrafter"/>
</dbReference>
<dbReference type="InterPro" id="IPR050092">
    <property type="entry name" value="RNase_H"/>
</dbReference>
<dbReference type="EMBL" id="JXNT01000020">
    <property type="protein sequence ID" value="ODM14912.1"/>
    <property type="molecule type" value="Genomic_DNA"/>
</dbReference>
<evidence type="ECO:0000313" key="3">
    <source>
        <dbReference type="EMBL" id="ODM14912.1"/>
    </source>
</evidence>
<dbReference type="Gene3D" id="3.30.420.10">
    <property type="entry name" value="Ribonuclease H-like superfamily/Ribonuclease H"/>
    <property type="match status" value="1"/>
</dbReference>
<accession>A0A1E3B1U8</accession>
<name>A0A1E3B1U8_ASPCR</name>
<dbReference type="STRING" id="573508.A0A1E3B1U8"/>
<evidence type="ECO:0000259" key="2">
    <source>
        <dbReference type="PROSITE" id="PS50879"/>
    </source>
</evidence>
<comment type="caution">
    <text evidence="3">The sequence shown here is derived from an EMBL/GenBank/DDBJ whole genome shotgun (WGS) entry which is preliminary data.</text>
</comment>
<dbReference type="GO" id="GO:0004523">
    <property type="term" value="F:RNA-DNA hybrid ribonuclease activity"/>
    <property type="evidence" value="ECO:0007669"/>
    <property type="project" value="InterPro"/>
</dbReference>
<feature type="domain" description="RNase H type-1" evidence="2">
    <location>
        <begin position="147"/>
        <end position="289"/>
    </location>
</feature>
<reference evidence="3 4" key="1">
    <citation type="journal article" date="2016" name="BMC Genomics">
        <title>Comparative genomic and transcriptomic analyses of the Fuzhuan brick tea-fermentation fungus Aspergillus cristatus.</title>
        <authorList>
            <person name="Ge Y."/>
            <person name="Wang Y."/>
            <person name="Liu Y."/>
            <person name="Tan Y."/>
            <person name="Ren X."/>
            <person name="Zhang X."/>
            <person name="Hyde K.D."/>
            <person name="Liu Y."/>
            <person name="Liu Z."/>
        </authorList>
    </citation>
    <scope>NUCLEOTIDE SEQUENCE [LARGE SCALE GENOMIC DNA]</scope>
    <source>
        <strain evidence="3 4">GZAAS20.1005</strain>
    </source>
</reference>
<proteinExistence type="inferred from homology"/>
<dbReference type="VEuPathDB" id="FungiDB:SI65_09664"/>
<evidence type="ECO:0000256" key="1">
    <source>
        <dbReference type="ARBA" id="ARBA00005300"/>
    </source>
</evidence>
<dbReference type="Pfam" id="PF00075">
    <property type="entry name" value="RNase_H"/>
    <property type="match status" value="1"/>
</dbReference>
<dbReference type="PANTHER" id="PTHR10642">
    <property type="entry name" value="RIBONUCLEASE H1"/>
    <property type="match status" value="1"/>
</dbReference>
<dbReference type="InterPro" id="IPR012337">
    <property type="entry name" value="RNaseH-like_sf"/>
</dbReference>
<sequence length="459" mass="50949">MSAKERNRVIQQFATVQKRAACLISGAFRTTAAEALNVELWLLPVKLQMERLAAETAIRIRTGPEHAIPEELRRKRPNSEIKLGGQTPLEAQAWTKNGCLMAPPGSVAGHWESRWAFIRAPWCKPPEVLIEEKEQATATHNATIQKDDKPLVVYTDGSGYQGQVGAAAVIPDMGVGASRHLGSETVFTVYVAELLGIQMALEAVKRRREAWGWRERIQHGVIIFSDSQAALKALLHPRMASGQVYQRECFRLLDWYTREGISVAIWWIPVHEGIPGNEAADRTAKEAATGSRQQSGATVWLASAAKRRIRGDTTQKWLKMWEKAPEGKPTKRLVRAPTRNVLSYWKGLRKAMASVMMQMRTGRIGLSHYLSRIGVRESAWCGCGLGSQTPQHVLLACPLLTELRKRMWRKLGMDELLSEPKASVAIADFMVQTGLLSQFNAVDEGALGTTNEDNAAQGN</sequence>
<gene>
    <name evidence="3" type="ORF">SI65_09664</name>
</gene>
<dbReference type="SUPFAM" id="SSF53098">
    <property type="entry name" value="Ribonuclease H-like"/>
    <property type="match status" value="1"/>
</dbReference>
<dbReference type="GO" id="GO:0003676">
    <property type="term" value="F:nucleic acid binding"/>
    <property type="evidence" value="ECO:0007669"/>
    <property type="project" value="InterPro"/>
</dbReference>
<dbReference type="PANTHER" id="PTHR10642:SF25">
    <property type="entry name" value="RNASE H TYPE-1 DOMAIN-CONTAINING PROTEIN"/>
    <property type="match status" value="1"/>
</dbReference>